<name>A0A9X1NCA2_9ACTN</name>
<evidence type="ECO:0000256" key="1">
    <source>
        <dbReference type="SAM" id="MobiDB-lite"/>
    </source>
</evidence>
<evidence type="ECO:0000313" key="3">
    <source>
        <dbReference type="Proteomes" id="UP001138997"/>
    </source>
</evidence>
<organism evidence="2 3">
    <name type="scientific">Kineosporia babensis</name>
    <dbReference type="NCBI Taxonomy" id="499548"/>
    <lineage>
        <taxon>Bacteria</taxon>
        <taxon>Bacillati</taxon>
        <taxon>Actinomycetota</taxon>
        <taxon>Actinomycetes</taxon>
        <taxon>Kineosporiales</taxon>
        <taxon>Kineosporiaceae</taxon>
        <taxon>Kineosporia</taxon>
    </lineage>
</organism>
<dbReference type="Proteomes" id="UP001138997">
    <property type="component" value="Unassembled WGS sequence"/>
</dbReference>
<dbReference type="AlphaFoldDB" id="A0A9X1NCA2"/>
<gene>
    <name evidence="2" type="ORF">LR394_09440</name>
</gene>
<feature type="region of interest" description="Disordered" evidence="1">
    <location>
        <begin position="184"/>
        <end position="217"/>
    </location>
</feature>
<keyword evidence="3" id="KW-1185">Reference proteome</keyword>
<protein>
    <submittedName>
        <fullName evidence="2">Uncharacterized protein</fullName>
    </submittedName>
</protein>
<sequence length="217" mass="23068">MTSSPWDWPDLSFNSAGFCLSLSRGQDVQRVLAAYAVAPEHVQPRSYAETIALFHPGVNLLLRVGTLADVGFCFEQGSVLGILAPVQNAMGGAGGESLTICNTPEQSRVNVIHTKDGRTPVMFDLGMKLEPAQSTAVLQQMDERWRADGRSKAQAALEVASSWVGAPFGWQDSFAGVLDTAILPATHQPPARPEPPRSQPSRSGLGRSGGPLIPPPA</sequence>
<dbReference type="RefSeq" id="WP_231440297.1">
    <property type="nucleotide sequence ID" value="NZ_JAJOMB010000004.1"/>
</dbReference>
<comment type="caution">
    <text evidence="2">The sequence shown here is derived from an EMBL/GenBank/DDBJ whole genome shotgun (WGS) entry which is preliminary data.</text>
</comment>
<accession>A0A9X1NCA2</accession>
<dbReference type="EMBL" id="JAJOMB010000004">
    <property type="protein sequence ID" value="MCD5311119.1"/>
    <property type="molecule type" value="Genomic_DNA"/>
</dbReference>
<reference evidence="2" key="1">
    <citation type="submission" date="2021-11" db="EMBL/GenBank/DDBJ databases">
        <title>Streptomyces corallinus and Kineosporia corallina sp. nov., two new coral-derived marine actinobacteria.</title>
        <authorList>
            <person name="Buangrab K."/>
            <person name="Sutthacheep M."/>
            <person name="Yeemin T."/>
            <person name="Harunari E."/>
            <person name="Igarashi Y."/>
            <person name="Sripreechasak P."/>
            <person name="Kanchanasin P."/>
            <person name="Tanasupawat S."/>
            <person name="Phongsopitanun W."/>
        </authorList>
    </citation>
    <scope>NUCLEOTIDE SEQUENCE</scope>
    <source>
        <strain evidence="2">JCM 31032</strain>
    </source>
</reference>
<proteinExistence type="predicted"/>
<evidence type="ECO:0000313" key="2">
    <source>
        <dbReference type="EMBL" id="MCD5311119.1"/>
    </source>
</evidence>